<proteinExistence type="predicted"/>
<keyword evidence="1" id="KW-1133">Transmembrane helix</keyword>
<accession>A0ABQ9FZ43</accession>
<feature type="transmembrane region" description="Helical" evidence="1">
    <location>
        <begin position="12"/>
        <end position="35"/>
    </location>
</feature>
<name>A0ABQ9FZ43_9NEOP</name>
<dbReference type="Proteomes" id="UP001159363">
    <property type="component" value="Chromosome 16"/>
</dbReference>
<keyword evidence="1" id="KW-0812">Transmembrane</keyword>
<sequence length="100" mass="11548">MTGLPFYDYSFALAWVALTATGTKTYIYVVLYLTFSKLDPETHEQFEQEYAKLKLPTFKQPFEFVEIQSKAFTTITQLPENGRKSCRLSKGKMDKSILMS</sequence>
<evidence type="ECO:0000256" key="1">
    <source>
        <dbReference type="SAM" id="Phobius"/>
    </source>
</evidence>
<reference evidence="2 3" key="1">
    <citation type="submission" date="2023-02" db="EMBL/GenBank/DDBJ databases">
        <title>LHISI_Scaffold_Assembly.</title>
        <authorList>
            <person name="Stuart O.P."/>
            <person name="Cleave R."/>
            <person name="Magrath M.J.L."/>
            <person name="Mikheyev A.S."/>
        </authorList>
    </citation>
    <scope>NUCLEOTIDE SEQUENCE [LARGE SCALE GENOMIC DNA]</scope>
    <source>
        <strain evidence="2">Daus_M_001</strain>
        <tissue evidence="2">Leg muscle</tissue>
    </source>
</reference>
<gene>
    <name evidence="2" type="ORF">PR048_033043</name>
</gene>
<evidence type="ECO:0000313" key="3">
    <source>
        <dbReference type="Proteomes" id="UP001159363"/>
    </source>
</evidence>
<protein>
    <submittedName>
        <fullName evidence="2">Uncharacterized protein</fullName>
    </submittedName>
</protein>
<keyword evidence="1" id="KW-0472">Membrane</keyword>
<dbReference type="EMBL" id="JARBHB010000017">
    <property type="protein sequence ID" value="KAJ8865523.1"/>
    <property type="molecule type" value="Genomic_DNA"/>
</dbReference>
<evidence type="ECO:0000313" key="2">
    <source>
        <dbReference type="EMBL" id="KAJ8865523.1"/>
    </source>
</evidence>
<organism evidence="2 3">
    <name type="scientific">Dryococelus australis</name>
    <dbReference type="NCBI Taxonomy" id="614101"/>
    <lineage>
        <taxon>Eukaryota</taxon>
        <taxon>Metazoa</taxon>
        <taxon>Ecdysozoa</taxon>
        <taxon>Arthropoda</taxon>
        <taxon>Hexapoda</taxon>
        <taxon>Insecta</taxon>
        <taxon>Pterygota</taxon>
        <taxon>Neoptera</taxon>
        <taxon>Polyneoptera</taxon>
        <taxon>Phasmatodea</taxon>
        <taxon>Verophasmatodea</taxon>
        <taxon>Anareolatae</taxon>
        <taxon>Phasmatidae</taxon>
        <taxon>Eurycanthinae</taxon>
        <taxon>Dryococelus</taxon>
    </lineage>
</organism>
<comment type="caution">
    <text evidence="2">The sequence shown here is derived from an EMBL/GenBank/DDBJ whole genome shotgun (WGS) entry which is preliminary data.</text>
</comment>
<keyword evidence="3" id="KW-1185">Reference proteome</keyword>